<organism evidence="5 6">
    <name type="scientific">Candidatus Electrothrix communis</name>
    <dbReference type="NCBI Taxonomy" id="1859133"/>
    <lineage>
        <taxon>Bacteria</taxon>
        <taxon>Pseudomonadati</taxon>
        <taxon>Thermodesulfobacteriota</taxon>
        <taxon>Desulfobulbia</taxon>
        <taxon>Desulfobulbales</taxon>
        <taxon>Desulfobulbaceae</taxon>
        <taxon>Candidatus Electrothrix</taxon>
    </lineage>
</organism>
<dbReference type="InterPro" id="IPR007213">
    <property type="entry name" value="Ppm1/Ppm2/Tcmp"/>
</dbReference>
<dbReference type="EMBL" id="MTKP01000167">
    <property type="protein sequence ID" value="RWX48334.1"/>
    <property type="molecule type" value="Genomic_DNA"/>
</dbReference>
<gene>
    <name evidence="5" type="ORF">VT98_11671</name>
</gene>
<dbReference type="Gene3D" id="3.40.50.150">
    <property type="entry name" value="Vaccinia Virus protein VP39"/>
    <property type="match status" value="1"/>
</dbReference>
<reference evidence="5 6" key="1">
    <citation type="submission" date="2017-01" db="EMBL/GenBank/DDBJ databases">
        <title>The cable genome- insights into the physiology and evolution of filamentous bacteria capable of sulfide oxidation via long distance electron transfer.</title>
        <authorList>
            <person name="Schreiber L."/>
            <person name="Bjerg J.T."/>
            <person name="Boggild A."/>
            <person name="Van De Vossenberg J."/>
            <person name="Meysman F."/>
            <person name="Nielsen L.P."/>
            <person name="Schramm A."/>
            <person name="Kjeldsen K.U."/>
        </authorList>
    </citation>
    <scope>NUCLEOTIDE SEQUENCE [LARGE SCALE GENOMIC DNA]</scope>
    <source>
        <strain evidence="5">A1</strain>
    </source>
</reference>
<protein>
    <recommendedName>
        <fullName evidence="4">S-adenosyl-L-methionine-dependent methyltransferase</fullName>
        <ecNumber evidence="4">2.1.1.-</ecNumber>
    </recommendedName>
</protein>
<comment type="caution">
    <text evidence="5">The sequence shown here is derived from an EMBL/GenBank/DDBJ whole genome shotgun (WGS) entry which is preliminary data.</text>
</comment>
<evidence type="ECO:0000256" key="3">
    <source>
        <dbReference type="ARBA" id="ARBA00022679"/>
    </source>
</evidence>
<name>A0A3S3QUT0_9BACT</name>
<keyword evidence="4" id="KW-0949">S-adenosyl-L-methionine</keyword>
<sequence>MNTKKPSMTARKVALNLITLGSQPGMTAILPQGIVDATAKLLVASGVVGERTIRWARSPKMVAVYNAFDWMLPGQFEAFGQRKAFCEQQVRDGISTGAVQILVLGAGYDTLCWRLAAEFPGVHFFEIDHPATAALKSKGIDAMGRRENLHLIAEDLGERKLLDVLRADTTWDINAQSVIIAEGLVMYLTTEAVQSLFSQCAAIVGKGSRFAFSYIPEG</sequence>
<dbReference type="InterPro" id="IPR011610">
    <property type="entry name" value="SAM_mthyl_Trfase_ML2640-like"/>
</dbReference>
<comment type="similarity">
    <text evidence="1 4">Belongs to the UPF0677 family.</text>
</comment>
<dbReference type="InterPro" id="IPR029063">
    <property type="entry name" value="SAM-dependent_MTases_sf"/>
</dbReference>
<dbReference type="PANTHER" id="PTHR43619">
    <property type="entry name" value="S-ADENOSYL-L-METHIONINE-DEPENDENT METHYLTRANSFERASE YKTD-RELATED"/>
    <property type="match status" value="1"/>
</dbReference>
<dbReference type="SUPFAM" id="SSF53335">
    <property type="entry name" value="S-adenosyl-L-methionine-dependent methyltransferases"/>
    <property type="match status" value="1"/>
</dbReference>
<evidence type="ECO:0000256" key="1">
    <source>
        <dbReference type="ARBA" id="ARBA00008138"/>
    </source>
</evidence>
<comment type="function">
    <text evidence="4">Exhibits S-adenosyl-L-methionine-dependent methyltransferase activity.</text>
</comment>
<evidence type="ECO:0000256" key="2">
    <source>
        <dbReference type="ARBA" id="ARBA00022603"/>
    </source>
</evidence>
<proteinExistence type="inferred from homology"/>
<accession>A0A3S3QUT0</accession>
<dbReference type="GO" id="GO:0032259">
    <property type="term" value="P:methylation"/>
    <property type="evidence" value="ECO:0007669"/>
    <property type="project" value="UniProtKB-KW"/>
</dbReference>
<keyword evidence="3 5" id="KW-0808">Transferase</keyword>
<dbReference type="PANTHER" id="PTHR43619:SF2">
    <property type="entry name" value="S-ADENOSYL-L-METHIONINE-DEPENDENT METHYLTRANSFERASES SUPERFAMILY PROTEIN"/>
    <property type="match status" value="1"/>
</dbReference>
<evidence type="ECO:0000256" key="4">
    <source>
        <dbReference type="RuleBase" id="RU362030"/>
    </source>
</evidence>
<dbReference type="Pfam" id="PF04072">
    <property type="entry name" value="LCM"/>
    <property type="match status" value="1"/>
</dbReference>
<feature type="non-terminal residue" evidence="5">
    <location>
        <position position="218"/>
    </location>
</feature>
<dbReference type="GO" id="GO:0008168">
    <property type="term" value="F:methyltransferase activity"/>
    <property type="evidence" value="ECO:0007669"/>
    <property type="project" value="UniProtKB-UniRule"/>
</dbReference>
<dbReference type="Proteomes" id="UP000288086">
    <property type="component" value="Unassembled WGS sequence"/>
</dbReference>
<evidence type="ECO:0000313" key="5">
    <source>
        <dbReference type="EMBL" id="RWX48334.1"/>
    </source>
</evidence>
<dbReference type="NCBIfam" id="TIGR00027">
    <property type="entry name" value="mthyl_TIGR00027"/>
    <property type="match status" value="1"/>
</dbReference>
<keyword evidence="2 4" id="KW-0489">Methyltransferase</keyword>
<keyword evidence="6" id="KW-1185">Reference proteome</keyword>
<dbReference type="EC" id="2.1.1.-" evidence="4"/>
<evidence type="ECO:0000313" key="6">
    <source>
        <dbReference type="Proteomes" id="UP000288086"/>
    </source>
</evidence>
<dbReference type="AlphaFoldDB" id="A0A3S3QUT0"/>